<dbReference type="HOGENOM" id="CLU_2961227_0_0_1"/>
<dbReference type="AlphaFoldDB" id="E4ZYX6"/>
<protein>
    <submittedName>
        <fullName evidence="2">Predicted protein</fullName>
    </submittedName>
</protein>
<dbReference type="InParanoid" id="E4ZYX6"/>
<gene>
    <name evidence="2" type="ORF">LEMA_P106760.1</name>
</gene>
<keyword evidence="3" id="KW-1185">Reference proteome</keyword>
<feature type="region of interest" description="Disordered" evidence="1">
    <location>
        <begin position="32"/>
        <end position="59"/>
    </location>
</feature>
<evidence type="ECO:0000256" key="1">
    <source>
        <dbReference type="SAM" id="MobiDB-lite"/>
    </source>
</evidence>
<organism evidence="3">
    <name type="scientific">Leptosphaeria maculans (strain JN3 / isolate v23.1.3 / race Av1-4-5-6-7-8)</name>
    <name type="common">Blackleg fungus</name>
    <name type="synonym">Phoma lingam</name>
    <dbReference type="NCBI Taxonomy" id="985895"/>
    <lineage>
        <taxon>Eukaryota</taxon>
        <taxon>Fungi</taxon>
        <taxon>Dikarya</taxon>
        <taxon>Ascomycota</taxon>
        <taxon>Pezizomycotina</taxon>
        <taxon>Dothideomycetes</taxon>
        <taxon>Pleosporomycetidae</taxon>
        <taxon>Pleosporales</taxon>
        <taxon>Pleosporineae</taxon>
        <taxon>Leptosphaeriaceae</taxon>
        <taxon>Plenodomus</taxon>
        <taxon>Plenodomus lingam/Leptosphaeria maculans species complex</taxon>
    </lineage>
</organism>
<dbReference type="Proteomes" id="UP000002668">
    <property type="component" value="Genome"/>
</dbReference>
<sequence length="59" mass="6659">MRFGGLYYYFTPIPYPAFQARLALCCAGFPSTHTPCSPSPSLPPEIPQPQRREGCKRVR</sequence>
<accession>E4ZYX6</accession>
<proteinExistence type="predicted"/>
<feature type="compositionally biased region" description="Pro residues" evidence="1">
    <location>
        <begin position="37"/>
        <end position="47"/>
    </location>
</feature>
<dbReference type="VEuPathDB" id="FungiDB:LEMA_P106760.1"/>
<reference evidence="3" key="1">
    <citation type="journal article" date="2011" name="Nat. Commun.">
        <title>Effector diversification within compartments of the Leptosphaeria maculans genome affected by Repeat-Induced Point mutations.</title>
        <authorList>
            <person name="Rouxel T."/>
            <person name="Grandaubert J."/>
            <person name="Hane J.K."/>
            <person name="Hoede C."/>
            <person name="van de Wouw A.P."/>
            <person name="Couloux A."/>
            <person name="Dominguez V."/>
            <person name="Anthouard V."/>
            <person name="Bally P."/>
            <person name="Bourras S."/>
            <person name="Cozijnsen A.J."/>
            <person name="Ciuffetti L.M."/>
            <person name="Degrave A."/>
            <person name="Dilmaghani A."/>
            <person name="Duret L."/>
            <person name="Fudal I."/>
            <person name="Goodwin S.B."/>
            <person name="Gout L."/>
            <person name="Glaser N."/>
            <person name="Linglin J."/>
            <person name="Kema G.H.J."/>
            <person name="Lapalu N."/>
            <person name="Lawrence C.B."/>
            <person name="May K."/>
            <person name="Meyer M."/>
            <person name="Ollivier B."/>
            <person name="Poulain J."/>
            <person name="Schoch C.L."/>
            <person name="Simon A."/>
            <person name="Spatafora J.W."/>
            <person name="Stachowiak A."/>
            <person name="Turgeon B.G."/>
            <person name="Tyler B.M."/>
            <person name="Vincent D."/>
            <person name="Weissenbach J."/>
            <person name="Amselem J."/>
            <person name="Quesneville H."/>
            <person name="Oliver R.P."/>
            <person name="Wincker P."/>
            <person name="Balesdent M.-H."/>
            <person name="Howlett B.J."/>
        </authorList>
    </citation>
    <scope>NUCLEOTIDE SEQUENCE [LARGE SCALE GENOMIC DNA]</scope>
    <source>
        <strain evidence="3">JN3 / isolate v23.1.3 / race Av1-4-5-6-7-8</strain>
    </source>
</reference>
<dbReference type="EMBL" id="FP929129">
    <property type="protein sequence ID" value="CBX96411.1"/>
    <property type="molecule type" value="Genomic_DNA"/>
</dbReference>
<evidence type="ECO:0000313" key="2">
    <source>
        <dbReference type="EMBL" id="CBX96411.1"/>
    </source>
</evidence>
<feature type="compositionally biased region" description="Basic and acidic residues" evidence="1">
    <location>
        <begin position="50"/>
        <end position="59"/>
    </location>
</feature>
<name>E4ZYX6_LEPMJ</name>
<evidence type="ECO:0000313" key="3">
    <source>
        <dbReference type="Proteomes" id="UP000002668"/>
    </source>
</evidence>